<dbReference type="InterPro" id="IPR050214">
    <property type="entry name" value="Cys_Synth/Cystath_Beta-Synth"/>
</dbReference>
<feature type="domain" description="Tryptophan synthase beta chain-like PALP" evidence="3">
    <location>
        <begin position="8"/>
        <end position="94"/>
    </location>
</feature>
<dbReference type="Gene3D" id="3.40.50.1100">
    <property type="match status" value="1"/>
</dbReference>
<dbReference type="Proteomes" id="UP000673975">
    <property type="component" value="Unassembled WGS sequence"/>
</dbReference>
<accession>A0A8J7UWS5</accession>
<dbReference type="InterPro" id="IPR001926">
    <property type="entry name" value="TrpB-like_PALP"/>
</dbReference>
<dbReference type="PANTHER" id="PTHR10314">
    <property type="entry name" value="CYSTATHIONINE BETA-SYNTHASE"/>
    <property type="match status" value="1"/>
</dbReference>
<dbReference type="EMBL" id="JAFIDN010000021">
    <property type="protein sequence ID" value="MBP3193996.1"/>
    <property type="molecule type" value="Genomic_DNA"/>
</dbReference>
<dbReference type="Pfam" id="PF00291">
    <property type="entry name" value="PALP"/>
    <property type="match status" value="1"/>
</dbReference>
<sequence>MAIETGILSTIGKTPMVVMNKLFPTSSSIFYAKLEMFNPGGSTKDRTALLMLSKAMEEGKLDHNSTVVESSSGNMAIGLAQVCRYLDLKLIVVTQLSEFRTTVK</sequence>
<evidence type="ECO:0000259" key="3">
    <source>
        <dbReference type="Pfam" id="PF00291"/>
    </source>
</evidence>
<dbReference type="AlphaFoldDB" id="A0A8J7UWS5"/>
<reference evidence="4" key="1">
    <citation type="submission" date="2021-02" db="EMBL/GenBank/DDBJ databases">
        <title>Natronogracilivirga saccharolytica gen. nov. sp. nov. a new anaerobic, haloalkiliphilic carbohydrate-fermenting bacterium from soda lake and proposing of Cyclonatronumiaceae fam. nov. in the phylum Balneolaeota.</title>
        <authorList>
            <person name="Zhilina T.N."/>
            <person name="Sorokin D.Y."/>
            <person name="Zavarzina D.G."/>
            <person name="Toshchakov S.V."/>
            <person name="Kublanov I.V."/>
        </authorList>
    </citation>
    <scope>NUCLEOTIDE SEQUENCE</scope>
    <source>
        <strain evidence="4">Z-1702</strain>
    </source>
</reference>
<keyword evidence="5" id="KW-1185">Reference proteome</keyword>
<organism evidence="4 5">
    <name type="scientific">Natronogracilivirga saccharolytica</name>
    <dbReference type="NCBI Taxonomy" id="2812953"/>
    <lineage>
        <taxon>Bacteria</taxon>
        <taxon>Pseudomonadati</taxon>
        <taxon>Balneolota</taxon>
        <taxon>Balneolia</taxon>
        <taxon>Balneolales</taxon>
        <taxon>Cyclonatronaceae</taxon>
        <taxon>Natronogracilivirga</taxon>
    </lineage>
</organism>
<keyword evidence="2" id="KW-0663">Pyridoxal phosphate</keyword>
<evidence type="ECO:0000313" key="5">
    <source>
        <dbReference type="Proteomes" id="UP000673975"/>
    </source>
</evidence>
<gene>
    <name evidence="4" type="ORF">NATSA_15060</name>
</gene>
<comment type="caution">
    <text evidence="4">The sequence shown here is derived from an EMBL/GenBank/DDBJ whole genome shotgun (WGS) entry which is preliminary data.</text>
</comment>
<dbReference type="InterPro" id="IPR036052">
    <property type="entry name" value="TrpB-like_PALP_sf"/>
</dbReference>
<dbReference type="SUPFAM" id="SSF53686">
    <property type="entry name" value="Tryptophan synthase beta subunit-like PLP-dependent enzymes"/>
    <property type="match status" value="1"/>
</dbReference>
<dbReference type="RefSeq" id="WP_210513455.1">
    <property type="nucleotide sequence ID" value="NZ_JAFIDN010000021.1"/>
</dbReference>
<name>A0A8J7UWS5_9BACT</name>
<protein>
    <submittedName>
        <fullName evidence="4">Pyridoxal-phosphate dependent enzyme</fullName>
    </submittedName>
</protein>
<evidence type="ECO:0000256" key="2">
    <source>
        <dbReference type="ARBA" id="ARBA00022898"/>
    </source>
</evidence>
<comment type="cofactor">
    <cofactor evidence="1">
        <name>pyridoxal 5'-phosphate</name>
        <dbReference type="ChEBI" id="CHEBI:597326"/>
    </cofactor>
</comment>
<evidence type="ECO:0000313" key="4">
    <source>
        <dbReference type="EMBL" id="MBP3193996.1"/>
    </source>
</evidence>
<proteinExistence type="predicted"/>
<dbReference type="GO" id="GO:1901605">
    <property type="term" value="P:alpha-amino acid metabolic process"/>
    <property type="evidence" value="ECO:0007669"/>
    <property type="project" value="UniProtKB-ARBA"/>
</dbReference>
<evidence type="ECO:0000256" key="1">
    <source>
        <dbReference type="ARBA" id="ARBA00001933"/>
    </source>
</evidence>